<gene>
    <name evidence="2" type="ORF">SNEC2469_LOCUS2222</name>
</gene>
<reference evidence="2" key="1">
    <citation type="submission" date="2021-02" db="EMBL/GenBank/DDBJ databases">
        <authorList>
            <person name="Dougan E. K."/>
            <person name="Rhodes N."/>
            <person name="Thang M."/>
            <person name="Chan C."/>
        </authorList>
    </citation>
    <scope>NUCLEOTIDE SEQUENCE</scope>
</reference>
<comment type="caution">
    <text evidence="2">The sequence shown here is derived from an EMBL/GenBank/DDBJ whole genome shotgun (WGS) entry which is preliminary data.</text>
</comment>
<feature type="compositionally biased region" description="Low complexity" evidence="1">
    <location>
        <begin position="534"/>
        <end position="551"/>
    </location>
</feature>
<organism evidence="2 3">
    <name type="scientific">Symbiodinium necroappetens</name>
    <dbReference type="NCBI Taxonomy" id="1628268"/>
    <lineage>
        <taxon>Eukaryota</taxon>
        <taxon>Sar</taxon>
        <taxon>Alveolata</taxon>
        <taxon>Dinophyceae</taxon>
        <taxon>Suessiales</taxon>
        <taxon>Symbiodiniaceae</taxon>
        <taxon>Symbiodinium</taxon>
    </lineage>
</organism>
<evidence type="ECO:0000313" key="2">
    <source>
        <dbReference type="EMBL" id="CAE7212316.1"/>
    </source>
</evidence>
<feature type="non-terminal residue" evidence="2">
    <location>
        <position position="1"/>
    </location>
</feature>
<evidence type="ECO:0000256" key="1">
    <source>
        <dbReference type="SAM" id="MobiDB-lite"/>
    </source>
</evidence>
<feature type="region of interest" description="Disordered" evidence="1">
    <location>
        <begin position="471"/>
        <end position="492"/>
    </location>
</feature>
<dbReference type="OrthoDB" id="448518at2759"/>
<proteinExistence type="predicted"/>
<evidence type="ECO:0000313" key="3">
    <source>
        <dbReference type="Proteomes" id="UP000601435"/>
    </source>
</evidence>
<accession>A0A812JPC3</accession>
<sequence length="551" mass="63117">RPSKVADPKWIQAVTDTVLANSQDSSIWLPEQGRHQRVLTSSLLSMWLGCGYTKELKWTQWYKIFMFHCQPWAKEATRKTDMCDHCVYFDTTLEPGLRRFIKDARASLMEYLPDYFQALKIEDQESVLEVAKKLNAFIDKHGERNRAGRQKLKARAVDLHSLEAKICHELRFEIQIAESYAWHKQTALRQANAVYEQRTGLQSGQCLIWTDWKQNITLPLATIQTGTMFYGPARQELSCIAFVVFSGTPSGIVQENFVYFSEIIEHTALASTVFFGQLKQFLPQPGRLQHVGVWMDCGGHFRSYSTIAYLAKEYCGHFGCPTTINYFGEKHGKGLVDAAFATVNRWISSYLSHGEDRQISSLAELVRICQAAAAKANKEDDGGIRWKVLQYDSDLKPAKRHLMEEGLFQIQRTYCLRVEASFGRYDRLKIINKVFSDEHGGPVTSFTPKFFLEDVEDRSWRKGYFGNRNWERRKPQRGETTTLMSRRHSQQHIPRAKLTTAWQDRAARQARALERRRAARRRKLAVAEGAEQASSTSSSSSSESDSSSESS</sequence>
<name>A0A812JPC3_9DINO</name>
<keyword evidence="3" id="KW-1185">Reference proteome</keyword>
<feature type="region of interest" description="Disordered" evidence="1">
    <location>
        <begin position="512"/>
        <end position="551"/>
    </location>
</feature>
<dbReference type="EMBL" id="CAJNJA010006579">
    <property type="protein sequence ID" value="CAE7212316.1"/>
    <property type="molecule type" value="Genomic_DNA"/>
</dbReference>
<dbReference type="AlphaFoldDB" id="A0A812JPC3"/>
<protein>
    <submittedName>
        <fullName evidence="2">Uncharacterized protein</fullName>
    </submittedName>
</protein>
<dbReference type="Proteomes" id="UP000601435">
    <property type="component" value="Unassembled WGS sequence"/>
</dbReference>